<feature type="domain" description="Sulfatase-modifying factor enzyme-like" evidence="2">
    <location>
        <begin position="192"/>
        <end position="436"/>
    </location>
</feature>
<dbReference type="Proteomes" id="UP000182360">
    <property type="component" value="Unassembled WGS sequence"/>
</dbReference>
<dbReference type="AlphaFoldDB" id="A0A1H9JDL4"/>
<proteinExistence type="predicted"/>
<evidence type="ECO:0000259" key="2">
    <source>
        <dbReference type="Pfam" id="PF03781"/>
    </source>
</evidence>
<dbReference type="InterPro" id="IPR005532">
    <property type="entry name" value="SUMF_dom"/>
</dbReference>
<dbReference type="GO" id="GO:0120147">
    <property type="term" value="F:formylglycine-generating oxidase activity"/>
    <property type="evidence" value="ECO:0007669"/>
    <property type="project" value="TreeGrafter"/>
</dbReference>
<evidence type="ECO:0000313" key="3">
    <source>
        <dbReference type="EMBL" id="SEQ84819.1"/>
    </source>
</evidence>
<dbReference type="SUPFAM" id="SSF56436">
    <property type="entry name" value="C-type lectin-like"/>
    <property type="match status" value="1"/>
</dbReference>
<accession>A0A1H9JDL4</accession>
<dbReference type="RefSeq" id="WP_074645424.1">
    <property type="nucleotide sequence ID" value="NZ_FOFU01000012.1"/>
</dbReference>
<protein>
    <submittedName>
        <fullName evidence="3">Formylglycine-generating enzyme, required for sulfatase activity, contains SUMF1/FGE domain</fullName>
    </submittedName>
</protein>
<dbReference type="PROSITE" id="PS51257">
    <property type="entry name" value="PROKAR_LIPOPROTEIN"/>
    <property type="match status" value="1"/>
</dbReference>
<evidence type="ECO:0000313" key="4">
    <source>
        <dbReference type="Proteomes" id="UP000182360"/>
    </source>
</evidence>
<keyword evidence="1" id="KW-0732">Signal</keyword>
<sequence>MKKMKLIALAAMMVLSSAFTGCNNSVGTEPANETQKQNEMAFVIQLPEATKARVAYYEQSDATSYKVQLLKSGTVLKTETGNPGDKIRLTVAEEGSYSIQVTAYKDTTVIAEGLSPVSISLADGDVKVNVKLIPNAKEVGIDVEIEWGSGAETPVLSANFVKVEGSTVAGGTKFAYSGNLYNDDYLKGVFRKGRTVTIDSFYMCDHEVTQAEYVSIMGTNPSGFNNNAAGGEVQENLPVESVSWYNAIVYCNKRSIAEKLTPCYSISGSTNPADWGEVPASSDSTWDAVNCNFKTSGYRLPTEVEWEYAALGGKNGVTADDPTDFAGTNDISELGEYAWYTSNSGSKTHEVRKKLSNALGLYDMSGNVWEWCWDWYDNENTPSIISSTPATGVTSGSSRVVRGGSWNVVAEYCSVADRCYDHPDDRFDRLGFRVVRSAQ</sequence>
<dbReference type="EMBL" id="FOFU01000012">
    <property type="protein sequence ID" value="SEQ84819.1"/>
    <property type="molecule type" value="Genomic_DNA"/>
</dbReference>
<organism evidence="3 4">
    <name type="scientific">Treponema bryantii</name>
    <dbReference type="NCBI Taxonomy" id="163"/>
    <lineage>
        <taxon>Bacteria</taxon>
        <taxon>Pseudomonadati</taxon>
        <taxon>Spirochaetota</taxon>
        <taxon>Spirochaetia</taxon>
        <taxon>Spirochaetales</taxon>
        <taxon>Treponemataceae</taxon>
        <taxon>Treponema</taxon>
    </lineage>
</organism>
<reference evidence="3 4" key="1">
    <citation type="submission" date="2016-10" db="EMBL/GenBank/DDBJ databases">
        <authorList>
            <person name="de Groot N.N."/>
        </authorList>
    </citation>
    <scope>NUCLEOTIDE SEQUENCE [LARGE SCALE GENOMIC DNA]</scope>
    <source>
        <strain evidence="3 4">B25</strain>
    </source>
</reference>
<name>A0A1H9JDL4_9SPIR</name>
<dbReference type="PANTHER" id="PTHR23150">
    <property type="entry name" value="SULFATASE MODIFYING FACTOR 1, 2"/>
    <property type="match status" value="1"/>
</dbReference>
<dbReference type="InterPro" id="IPR051043">
    <property type="entry name" value="Sulfatase_Mod_Factor_Kinase"/>
</dbReference>
<gene>
    <name evidence="3" type="ORF">SAMN04487977_11243</name>
</gene>
<feature type="signal peptide" evidence="1">
    <location>
        <begin position="1"/>
        <end position="20"/>
    </location>
</feature>
<dbReference type="PANTHER" id="PTHR23150:SF19">
    <property type="entry name" value="FORMYLGLYCINE-GENERATING ENZYME"/>
    <property type="match status" value="1"/>
</dbReference>
<dbReference type="InterPro" id="IPR042095">
    <property type="entry name" value="SUMF_sf"/>
</dbReference>
<keyword evidence="4" id="KW-1185">Reference proteome</keyword>
<dbReference type="Gene3D" id="3.90.1580.10">
    <property type="entry name" value="paralog of FGE (formylglycine-generating enzyme)"/>
    <property type="match status" value="1"/>
</dbReference>
<dbReference type="InterPro" id="IPR016187">
    <property type="entry name" value="CTDL_fold"/>
</dbReference>
<evidence type="ECO:0000256" key="1">
    <source>
        <dbReference type="SAM" id="SignalP"/>
    </source>
</evidence>
<feature type="chain" id="PRO_5010253065" evidence="1">
    <location>
        <begin position="21"/>
        <end position="439"/>
    </location>
</feature>
<dbReference type="Pfam" id="PF03781">
    <property type="entry name" value="FGE-sulfatase"/>
    <property type="match status" value="1"/>
</dbReference>